<organism evidence="2 3">
    <name type="scientific">Rhodoglobus vestalii</name>
    <dbReference type="NCBI Taxonomy" id="193384"/>
    <lineage>
        <taxon>Bacteria</taxon>
        <taxon>Bacillati</taxon>
        <taxon>Actinomycetota</taxon>
        <taxon>Actinomycetes</taxon>
        <taxon>Micrococcales</taxon>
        <taxon>Microbacteriaceae</taxon>
        <taxon>Rhodoglobus</taxon>
    </lineage>
</organism>
<keyword evidence="3" id="KW-1185">Reference proteome</keyword>
<reference evidence="2 3" key="1">
    <citation type="submission" date="2019-06" db="EMBL/GenBank/DDBJ databases">
        <title>Sequencing the genomes of 1000 actinobacteria strains.</title>
        <authorList>
            <person name="Klenk H.-P."/>
        </authorList>
    </citation>
    <scope>NUCLEOTIDE SEQUENCE [LARGE SCALE GENOMIC DNA]</scope>
    <source>
        <strain evidence="2 3">DSM 21947</strain>
    </source>
</reference>
<dbReference type="Proteomes" id="UP000316560">
    <property type="component" value="Unassembled WGS sequence"/>
</dbReference>
<dbReference type="RefSeq" id="WP_141989143.1">
    <property type="nucleotide sequence ID" value="NZ_VFRA01000001.1"/>
</dbReference>
<name>A0A8H2K443_9MICO</name>
<evidence type="ECO:0000313" key="2">
    <source>
        <dbReference type="EMBL" id="TQO18522.1"/>
    </source>
</evidence>
<evidence type="ECO:0000256" key="1">
    <source>
        <dbReference type="SAM" id="MobiDB-lite"/>
    </source>
</evidence>
<accession>A0A8H2K443</accession>
<evidence type="ECO:0000313" key="3">
    <source>
        <dbReference type="Proteomes" id="UP000316560"/>
    </source>
</evidence>
<dbReference type="AlphaFoldDB" id="A0A8H2K443"/>
<protein>
    <submittedName>
        <fullName evidence="2">Uncharacterized protein</fullName>
    </submittedName>
</protein>
<sequence length="71" mass="8456">MGHPRWPGVNEKTGDPSYDNVSRQLNTKLHKLVQRKLRQVNVVGRRRKKYLMTGDLIEPIFDGIDWNNRRR</sequence>
<dbReference type="OrthoDB" id="9946161at2"/>
<proteinExistence type="predicted"/>
<gene>
    <name evidence="2" type="ORF">FB472_0039</name>
</gene>
<feature type="region of interest" description="Disordered" evidence="1">
    <location>
        <begin position="1"/>
        <end position="21"/>
    </location>
</feature>
<comment type="caution">
    <text evidence="2">The sequence shown here is derived from an EMBL/GenBank/DDBJ whole genome shotgun (WGS) entry which is preliminary data.</text>
</comment>
<dbReference type="EMBL" id="VFRA01000001">
    <property type="protein sequence ID" value="TQO18522.1"/>
    <property type="molecule type" value="Genomic_DNA"/>
</dbReference>